<evidence type="ECO:0000256" key="12">
    <source>
        <dbReference type="ARBA" id="ARBA00044891"/>
    </source>
</evidence>
<dbReference type="Gene3D" id="1.20.1250.20">
    <property type="entry name" value="MFS general substrate transporter like domains"/>
    <property type="match status" value="2"/>
</dbReference>
<dbReference type="OrthoDB" id="424834at2759"/>
<evidence type="ECO:0000256" key="22">
    <source>
        <dbReference type="ARBA" id="ARBA00045018"/>
    </source>
</evidence>
<comment type="catalytic activity">
    <reaction evidence="9">
        <text>L-histidyl-glycine(out) = L-histidyl-glycine(in)</text>
        <dbReference type="Rhea" id="RHEA:79395"/>
        <dbReference type="ChEBI" id="CHEBI:229957"/>
    </reaction>
</comment>
<evidence type="ECO:0000256" key="21">
    <source>
        <dbReference type="ARBA" id="ARBA00044985"/>
    </source>
</evidence>
<comment type="caution">
    <text evidence="26">The sequence shown here is derived from an EMBL/GenBank/DDBJ whole genome shotgun (WGS) entry which is preliminary data.</text>
</comment>
<proteinExistence type="inferred from homology"/>
<dbReference type="GO" id="GO:0022857">
    <property type="term" value="F:transmembrane transporter activity"/>
    <property type="evidence" value="ECO:0007669"/>
    <property type="project" value="InterPro"/>
</dbReference>
<dbReference type="InterPro" id="IPR011701">
    <property type="entry name" value="MFS"/>
</dbReference>
<evidence type="ECO:0000256" key="2">
    <source>
        <dbReference type="ARBA" id="ARBA00008335"/>
    </source>
</evidence>
<dbReference type="InterPro" id="IPR036259">
    <property type="entry name" value="MFS_trans_sf"/>
</dbReference>
<comment type="catalytic activity">
    <reaction evidence="20">
        <text>L-lysyl-glycine(out) = L-lysyl-glycine(in)</text>
        <dbReference type="Rhea" id="RHEA:79407"/>
        <dbReference type="ChEBI" id="CHEBI:191202"/>
    </reaction>
</comment>
<feature type="transmembrane region" description="Helical" evidence="25">
    <location>
        <begin position="284"/>
        <end position="304"/>
    </location>
</feature>
<feature type="transmembrane region" description="Helical" evidence="25">
    <location>
        <begin position="193"/>
        <end position="211"/>
    </location>
</feature>
<evidence type="ECO:0000256" key="5">
    <source>
        <dbReference type="ARBA" id="ARBA00022989"/>
    </source>
</evidence>
<evidence type="ECO:0000256" key="19">
    <source>
        <dbReference type="ARBA" id="ARBA00044919"/>
    </source>
</evidence>
<comment type="similarity">
    <text evidence="2">Belongs to the major facilitator superfamily.</text>
</comment>
<feature type="transmembrane region" description="Helical" evidence="25">
    <location>
        <begin position="120"/>
        <end position="137"/>
    </location>
</feature>
<organism evidence="26 27">
    <name type="scientific">Pseudocohnilembus persalinus</name>
    <name type="common">Ciliate</name>
    <dbReference type="NCBI Taxonomy" id="266149"/>
    <lineage>
        <taxon>Eukaryota</taxon>
        <taxon>Sar</taxon>
        <taxon>Alveolata</taxon>
        <taxon>Ciliophora</taxon>
        <taxon>Intramacronucleata</taxon>
        <taxon>Oligohymenophorea</taxon>
        <taxon>Scuticociliatia</taxon>
        <taxon>Philasterida</taxon>
        <taxon>Pseudocohnilembidae</taxon>
        <taxon>Pseudocohnilembus</taxon>
    </lineage>
</organism>
<comment type="catalytic activity">
    <reaction evidence="11">
        <text>L-alpha-aminoacyl-L-histidine(out) = L-alpha-aminoacyl-L-histidine(in)</text>
        <dbReference type="Rhea" id="RHEA:79375"/>
        <dbReference type="ChEBI" id="CHEBI:229967"/>
    </reaction>
</comment>
<name>A0A0V0QJH0_PSEPJ</name>
<comment type="catalytic activity">
    <reaction evidence="8">
        <text>L-lysyl-L-alanine(out) = L-lysyl-L-alanine(in)</text>
        <dbReference type="Rhea" id="RHEA:79399"/>
        <dbReference type="ChEBI" id="CHEBI:229954"/>
    </reaction>
</comment>
<feature type="transmembrane region" description="Helical" evidence="25">
    <location>
        <begin position="368"/>
        <end position="389"/>
    </location>
</feature>
<evidence type="ECO:0000256" key="6">
    <source>
        <dbReference type="ARBA" id="ARBA00023136"/>
    </source>
</evidence>
<dbReference type="AlphaFoldDB" id="A0A0V0QJH0"/>
<gene>
    <name evidence="26" type="ORF">PPERSA_04886</name>
</gene>
<evidence type="ECO:0000256" key="24">
    <source>
        <dbReference type="ARBA" id="ARBA00046376"/>
    </source>
</evidence>
<comment type="catalytic activity">
    <reaction evidence="13">
        <text>L-alpha-aminoacyl-L-lysine(out) = L-alpha-aminoacyl-L-lysine(in)</text>
        <dbReference type="Rhea" id="RHEA:79383"/>
        <dbReference type="ChEBI" id="CHEBI:229966"/>
    </reaction>
</comment>
<evidence type="ECO:0000256" key="17">
    <source>
        <dbReference type="ARBA" id="ARBA00044903"/>
    </source>
</evidence>
<keyword evidence="5 25" id="KW-1133">Transmembrane helix</keyword>
<comment type="subcellular location">
    <subcellularLocation>
        <location evidence="1">Lysosome membrane</location>
        <topology evidence="1">Multi-pass membrane protein</topology>
    </subcellularLocation>
</comment>
<sequence>MAFPVILVPAVANASPLKVAGTAYGIAYAFKNFTEAIIPYIGVGPLLQNYTVDATIMLFIGLMGDEPKVNNVSEYDQKTEDESEIFIKDPQIVKLVDSKQNQYGRRKISYIMQKYRDRKIIKVLFLTGIIASGLMFYNNNFQGILKEYILQDTGINQQQFQLFQALSTGPVIPFILLSGTFNDVIGIRNGMVFYYFMMAIGMWVATIGGYHNSFTFLLIGKILNNAGIEMGIGAKSSLVAKWFTGGDLALYNSIYLTLVKMNQLSASLLYTRIYEAYDSLFQPLLVGAIIATVCFSLNLCSFFTDFSADKQMAKHIEEHEKRPVQRFSFKDLKEFDLFYWTIVFSFGINFGIYYPFIGNSTTIYKENFQFGLLIISNICCLIFFSILYFHPGCEEACFDQLIFVVLIFGLYIMTFPIVLVPAIANASPLKLAGTAYGIAYSFKNLNEAIIPYIGVGPLLENYPVNATILLFIGLSVFALAISIVLHIWFRRILKRQQQQQMQK</sequence>
<dbReference type="InParanoid" id="A0A0V0QJH0"/>
<dbReference type="Pfam" id="PF07690">
    <property type="entry name" value="MFS_1"/>
    <property type="match status" value="1"/>
</dbReference>
<dbReference type="PANTHER" id="PTHR23512">
    <property type="entry name" value="MAJOR FACILITATOR SUPERFAMILY DOMAIN-CONTAINING PROTEIN 1"/>
    <property type="match status" value="1"/>
</dbReference>
<evidence type="ECO:0000313" key="27">
    <source>
        <dbReference type="Proteomes" id="UP000054937"/>
    </source>
</evidence>
<comment type="catalytic activity">
    <reaction evidence="15">
        <text>L-arginyl-L-alpha-amino acid(out) = L-arginyl-L-alpha-amino acid(in)</text>
        <dbReference type="Rhea" id="RHEA:79371"/>
        <dbReference type="ChEBI" id="CHEBI:84315"/>
    </reaction>
</comment>
<evidence type="ECO:0000256" key="13">
    <source>
        <dbReference type="ARBA" id="ARBA00044893"/>
    </source>
</evidence>
<dbReference type="PANTHER" id="PTHR23512:SF3">
    <property type="entry name" value="MAJOR FACILITATOR SUPERFAMILY DOMAIN-CONTAINING PROTEIN 1"/>
    <property type="match status" value="1"/>
</dbReference>
<keyword evidence="6 25" id="KW-0472">Membrane</keyword>
<evidence type="ECO:0000256" key="11">
    <source>
        <dbReference type="ARBA" id="ARBA00044884"/>
    </source>
</evidence>
<comment type="catalytic activity">
    <reaction evidence="14">
        <text>L-aspartyl-L-lysine(out) = L-aspartyl-L-lysine(in)</text>
        <dbReference type="Rhea" id="RHEA:79411"/>
        <dbReference type="ChEBI" id="CHEBI:229953"/>
    </reaction>
</comment>
<evidence type="ECO:0000256" key="7">
    <source>
        <dbReference type="ARBA" id="ARBA00023228"/>
    </source>
</evidence>
<protein>
    <recommendedName>
        <fullName evidence="21">Lysosomal dipeptide transporter MFSD1</fullName>
    </recommendedName>
    <alternativeName>
        <fullName evidence="22">Major facilitator superfamily domain-containing protein 1</fullName>
    </alternativeName>
</protein>
<reference evidence="26 27" key="1">
    <citation type="journal article" date="2015" name="Sci. Rep.">
        <title>Genome of the facultative scuticociliatosis pathogen Pseudocohnilembus persalinus provides insight into its virulence through horizontal gene transfer.</title>
        <authorList>
            <person name="Xiong J."/>
            <person name="Wang G."/>
            <person name="Cheng J."/>
            <person name="Tian M."/>
            <person name="Pan X."/>
            <person name="Warren A."/>
            <person name="Jiang C."/>
            <person name="Yuan D."/>
            <person name="Miao W."/>
        </authorList>
    </citation>
    <scope>NUCLEOTIDE SEQUENCE [LARGE SCALE GENOMIC DNA]</scope>
    <source>
        <strain evidence="26">36N120E</strain>
    </source>
</reference>
<comment type="catalytic activity">
    <reaction evidence="16">
        <text>L-lysyl-L-lysine(out) = L-lysyl-L-lysine(in)</text>
        <dbReference type="Rhea" id="RHEA:79403"/>
        <dbReference type="ChEBI" id="CHEBI:229956"/>
    </reaction>
</comment>
<evidence type="ECO:0000256" key="9">
    <source>
        <dbReference type="ARBA" id="ARBA00044878"/>
    </source>
</evidence>
<comment type="catalytic activity">
    <reaction evidence="17">
        <text>L-arginyl-glycine(out) = L-arginyl-glycine(in)</text>
        <dbReference type="Rhea" id="RHEA:79391"/>
        <dbReference type="ChEBI" id="CHEBI:229955"/>
    </reaction>
</comment>
<keyword evidence="3" id="KW-0813">Transport</keyword>
<comment type="catalytic activity">
    <reaction evidence="10">
        <text>L-alpha-aminoacyl-L-arginine(out) = L-alpha-aminoacyl-L-arginine(in)</text>
        <dbReference type="Rhea" id="RHEA:79367"/>
        <dbReference type="ChEBI" id="CHEBI:229968"/>
    </reaction>
</comment>
<comment type="subunit">
    <text evidence="24">Homodimer. Interacts with lysosomal protein GLMP (via lumenal domain); the interaction starts while both proteins are still in the endoplasmic reticulum and is required for stabilization of MFSD1 in lysosomes but has no direct effect on its targeting to lysosomes or transporter activity.</text>
</comment>
<dbReference type="Proteomes" id="UP000054937">
    <property type="component" value="Unassembled WGS sequence"/>
</dbReference>
<dbReference type="InterPro" id="IPR052187">
    <property type="entry name" value="MFSD1"/>
</dbReference>
<evidence type="ECO:0000313" key="26">
    <source>
        <dbReference type="EMBL" id="KRX02264.1"/>
    </source>
</evidence>
<evidence type="ECO:0000256" key="14">
    <source>
        <dbReference type="ARBA" id="ARBA00044898"/>
    </source>
</evidence>
<dbReference type="OMA" id="SNICCLI"/>
<keyword evidence="7" id="KW-0458">Lysosome</keyword>
<evidence type="ECO:0000256" key="8">
    <source>
        <dbReference type="ARBA" id="ARBA00044876"/>
    </source>
</evidence>
<comment type="catalytic activity">
    <reaction evidence="12">
        <text>L-lysyl-L-alpha-amino acid(out) = L-lysyl-L-alpha-amino acid(in)</text>
        <dbReference type="Rhea" id="RHEA:79387"/>
        <dbReference type="ChEBI" id="CHEBI:229965"/>
    </reaction>
</comment>
<feature type="transmembrane region" description="Helical" evidence="25">
    <location>
        <begin position="162"/>
        <end position="181"/>
    </location>
</feature>
<comment type="function">
    <text evidence="23">Lysosomal dipeptide uniporter that selectively exports lysine, arginine or histidine-containing dipeptides with a net positive charge from the lysosome lumen into the cytosol. Could play a role in a specific type of protein O-glycosylation indirectly regulating macrophages migration and tissue invasion. Also essential for liver homeostasis.</text>
</comment>
<evidence type="ECO:0000256" key="1">
    <source>
        <dbReference type="ARBA" id="ARBA00004155"/>
    </source>
</evidence>
<feature type="transmembrane region" description="Helical" evidence="25">
    <location>
        <begin position="337"/>
        <end position="356"/>
    </location>
</feature>
<comment type="catalytic activity">
    <reaction evidence="18">
        <text>L-histidyl-L-alpha-amino acid(out) = L-histidyl-L-alpha-amino acid(in)</text>
        <dbReference type="Rhea" id="RHEA:79379"/>
        <dbReference type="ChEBI" id="CHEBI:229964"/>
    </reaction>
</comment>
<dbReference type="SUPFAM" id="SSF103473">
    <property type="entry name" value="MFS general substrate transporter"/>
    <property type="match status" value="1"/>
</dbReference>
<evidence type="ECO:0000256" key="16">
    <source>
        <dbReference type="ARBA" id="ARBA00044900"/>
    </source>
</evidence>
<accession>A0A0V0QJH0</accession>
<keyword evidence="27" id="KW-1185">Reference proteome</keyword>
<evidence type="ECO:0000256" key="3">
    <source>
        <dbReference type="ARBA" id="ARBA00022448"/>
    </source>
</evidence>
<comment type="catalytic activity">
    <reaction evidence="19">
        <text>L-alanyl-L-lysine(out) = L-alanyl-L-lysine(in)</text>
        <dbReference type="Rhea" id="RHEA:79415"/>
        <dbReference type="ChEBI" id="CHEBI:192470"/>
    </reaction>
</comment>
<feature type="transmembrane region" description="Helical" evidence="25">
    <location>
        <begin position="401"/>
        <end position="424"/>
    </location>
</feature>
<evidence type="ECO:0000256" key="15">
    <source>
        <dbReference type="ARBA" id="ARBA00044899"/>
    </source>
</evidence>
<evidence type="ECO:0000256" key="18">
    <source>
        <dbReference type="ARBA" id="ARBA00044912"/>
    </source>
</evidence>
<evidence type="ECO:0000256" key="25">
    <source>
        <dbReference type="SAM" id="Phobius"/>
    </source>
</evidence>
<evidence type="ECO:0000256" key="10">
    <source>
        <dbReference type="ARBA" id="ARBA00044881"/>
    </source>
</evidence>
<evidence type="ECO:0000256" key="23">
    <source>
        <dbReference type="ARBA" id="ARBA00045709"/>
    </source>
</evidence>
<evidence type="ECO:0000256" key="20">
    <source>
        <dbReference type="ARBA" id="ARBA00044924"/>
    </source>
</evidence>
<feature type="transmembrane region" description="Helical" evidence="25">
    <location>
        <begin position="468"/>
        <end position="489"/>
    </location>
</feature>
<dbReference type="EMBL" id="LDAU01000156">
    <property type="protein sequence ID" value="KRX02264.1"/>
    <property type="molecule type" value="Genomic_DNA"/>
</dbReference>
<evidence type="ECO:0000256" key="4">
    <source>
        <dbReference type="ARBA" id="ARBA00022692"/>
    </source>
</evidence>
<keyword evidence="4 25" id="KW-0812">Transmembrane</keyword>
<dbReference type="GO" id="GO:0005765">
    <property type="term" value="C:lysosomal membrane"/>
    <property type="evidence" value="ECO:0007669"/>
    <property type="project" value="UniProtKB-SubCell"/>
</dbReference>